<comment type="subcellular location">
    <subcellularLocation>
        <location evidence="1 8">Cell outer membrane</location>
        <topology evidence="1 8">Multi-pass membrane protein</topology>
    </subcellularLocation>
</comment>
<evidence type="ECO:0000256" key="2">
    <source>
        <dbReference type="ARBA" id="ARBA00022448"/>
    </source>
</evidence>
<dbReference type="InterPro" id="IPR023996">
    <property type="entry name" value="TonB-dep_OMP_SusC/RagA"/>
</dbReference>
<dbReference type="HOGENOM" id="CLU_004317_0_1_10"/>
<dbReference type="InterPro" id="IPR000531">
    <property type="entry name" value="Beta-barrel_TonB"/>
</dbReference>
<evidence type="ECO:0000313" key="14">
    <source>
        <dbReference type="Proteomes" id="UP000004690"/>
    </source>
</evidence>
<gene>
    <name evidence="13" type="ORF">JoomaDRAFT_2872</name>
</gene>
<accession>I3C890</accession>
<reference evidence="13 14" key="1">
    <citation type="submission" date="2012-02" db="EMBL/GenBank/DDBJ databases">
        <title>Improved High-Quality Draft genome of Joostella marina DSM 19592.</title>
        <authorList>
            <consortium name="US DOE Joint Genome Institute (JGI-PGF)"/>
            <person name="Lucas S."/>
            <person name="Copeland A."/>
            <person name="Lapidus A."/>
            <person name="Bruce D."/>
            <person name="Goodwin L."/>
            <person name="Pitluck S."/>
            <person name="Peters L."/>
            <person name="Chertkov O."/>
            <person name="Ovchinnikova G."/>
            <person name="Kyrpides N."/>
            <person name="Mavromatis K."/>
            <person name="Detter J.C."/>
            <person name="Han C."/>
            <person name="Land M."/>
            <person name="Hauser L."/>
            <person name="Markowitz V."/>
            <person name="Cheng J.-F."/>
            <person name="Hugenholtz P."/>
            <person name="Woyke T."/>
            <person name="Wu D."/>
            <person name="Tindall B."/>
            <person name="Brambilla E."/>
            <person name="Klenk H.-P."/>
            <person name="Eisen J.A."/>
        </authorList>
    </citation>
    <scope>NUCLEOTIDE SEQUENCE [LARGE SCALE GENOMIC DNA]</scope>
    <source>
        <strain evidence="13 14">DSM 19592</strain>
    </source>
</reference>
<keyword evidence="14" id="KW-1185">Reference proteome</keyword>
<keyword evidence="5 9" id="KW-0798">TonB box</keyword>
<keyword evidence="3 8" id="KW-1134">Transmembrane beta strand</keyword>
<dbReference type="InterPro" id="IPR036942">
    <property type="entry name" value="Beta-barrel_TonB_sf"/>
</dbReference>
<protein>
    <submittedName>
        <fullName evidence="13">TonB-linked outer membrane protein, SusC/RagA family</fullName>
    </submittedName>
</protein>
<dbReference type="NCBIfam" id="TIGR04057">
    <property type="entry name" value="SusC_RagA_signa"/>
    <property type="match status" value="1"/>
</dbReference>
<dbReference type="Pfam" id="PF00593">
    <property type="entry name" value="TonB_dep_Rec_b-barrel"/>
    <property type="match status" value="1"/>
</dbReference>
<dbReference type="EMBL" id="JH651379">
    <property type="protein sequence ID" value="EIJ39833.1"/>
    <property type="molecule type" value="Genomic_DNA"/>
</dbReference>
<dbReference type="Pfam" id="PF13715">
    <property type="entry name" value="CarbopepD_reg_2"/>
    <property type="match status" value="1"/>
</dbReference>
<dbReference type="SUPFAM" id="SSF49464">
    <property type="entry name" value="Carboxypeptidase regulatory domain-like"/>
    <property type="match status" value="1"/>
</dbReference>
<evidence type="ECO:0000256" key="9">
    <source>
        <dbReference type="RuleBase" id="RU003357"/>
    </source>
</evidence>
<evidence type="ECO:0000256" key="3">
    <source>
        <dbReference type="ARBA" id="ARBA00022452"/>
    </source>
</evidence>
<dbReference type="NCBIfam" id="TIGR04056">
    <property type="entry name" value="OMP_RagA_SusC"/>
    <property type="match status" value="1"/>
</dbReference>
<dbReference type="Gene3D" id="2.40.170.20">
    <property type="entry name" value="TonB-dependent receptor, beta-barrel domain"/>
    <property type="match status" value="1"/>
</dbReference>
<keyword evidence="7 8" id="KW-0998">Cell outer membrane</keyword>
<feature type="signal peptide" evidence="10">
    <location>
        <begin position="1"/>
        <end position="22"/>
    </location>
</feature>
<dbReference type="FunFam" id="2.60.40.1120:FF:000003">
    <property type="entry name" value="Outer membrane protein Omp121"/>
    <property type="match status" value="1"/>
</dbReference>
<proteinExistence type="inferred from homology"/>
<evidence type="ECO:0000256" key="1">
    <source>
        <dbReference type="ARBA" id="ARBA00004571"/>
    </source>
</evidence>
<name>I3C890_9FLAO</name>
<evidence type="ECO:0000256" key="6">
    <source>
        <dbReference type="ARBA" id="ARBA00023136"/>
    </source>
</evidence>
<sequence length="1071" mass="118333">MRKKYNGYLALIFALIVQITFAQEKTITGVITDQDGLPLPGANVTVKGTSTGTQTDFDGNYSISSEAGNTLVFSYVGQKTEERKVGSSNTINIVLEQDSQALEEVIVVGYSTSTKESFTGTATTIDAESIDKKSVSNISQALAGEAAGVRVINTTGQPGQAATIRIRGYGSVNGNRDPLYIVDGVPYVGNISSINPADIKSTTILKDASATAIYGARGANGVVVITTQNGRGEDSYIEVETKTGQNMSLIPRAKTIESPEQYIGLAWEGLYNKGNINGVDPEAYANANLFSNNGISPFYNMWNVADGGELIDPATRQVREDVTRKYNPENWEDYAFQPANRIEANLKIGGGNDKTSYYTSFGYLKDQGYSINSDFERISTRLNLTHQVRDWLSGSVNLGYAITDANNNGQSEDSGSIFWFVDNIPSIYPLFLRDGNGNIVQDPIYGGPQYDYGEDGRGFGALTNAIADSYYSTSKTKRHEINGSANLDFKFSDHLTFENRLGLQYYNSGYDSLGNPFYGSSASQNGSIFKSKTEFFSYNILNLLRYQNKWGNHSFQALIAHEANSWERKYLSASKFNLVDPDGNEFNNAVGSNPPTSYTDDYTLESYFGQINYDFDKKYFISGTIRRDGSSRFLNDKWGTFGSIGAAWVLSNEEFMQNQNVFNNLKVKTSYGIIGEQGGVGFYPGYDLYESSNLNGNISLSFDSKGNPDLTWETSKMFQTGIEMGIGNFLDVAVDYYVKNTDDLIFDRRVGPSLGYATIKVNDGQLRNSGLEFDVQAHIVQTKDFYLDFGVNGEVLTNELTQMPIDPATGQEKVLNIDGYFGQSQGHSIYDFYMREWAGVDPDTGSAMWNQYFYDANGDGQLQADEETINSMTDYLAANPDRANAIGKTTTTVYQNSTQKYIGKSAIPDVRGAFRLSTGYKGFSLSAQFLYGIGGYSYDFVYSQLMSNDQIGNANYHVDILDRWQQPGDITNVPRLSSNADGDTNFASASTRFLTKADYLSLNNIRLGYQIPRNYIDQIGLADMEFWISGDNLFLFSERDGFNPTASEDGGTGWYQYAPLSTVTFGIRAKF</sequence>
<feature type="domain" description="TonB-dependent receptor plug" evidence="12">
    <location>
        <begin position="115"/>
        <end position="222"/>
    </location>
</feature>
<evidence type="ECO:0000256" key="5">
    <source>
        <dbReference type="ARBA" id="ARBA00023077"/>
    </source>
</evidence>
<keyword evidence="4 8" id="KW-0812">Transmembrane</keyword>
<keyword evidence="6 8" id="KW-0472">Membrane</keyword>
<keyword evidence="10" id="KW-0732">Signal</keyword>
<evidence type="ECO:0000259" key="12">
    <source>
        <dbReference type="Pfam" id="PF07715"/>
    </source>
</evidence>
<evidence type="ECO:0000256" key="8">
    <source>
        <dbReference type="PROSITE-ProRule" id="PRU01360"/>
    </source>
</evidence>
<dbReference type="PROSITE" id="PS52016">
    <property type="entry name" value="TONB_DEPENDENT_REC_3"/>
    <property type="match status" value="1"/>
</dbReference>
<comment type="similarity">
    <text evidence="8 9">Belongs to the TonB-dependent receptor family.</text>
</comment>
<evidence type="ECO:0000256" key="4">
    <source>
        <dbReference type="ARBA" id="ARBA00022692"/>
    </source>
</evidence>
<dbReference type="InterPro" id="IPR008969">
    <property type="entry name" value="CarboxyPept-like_regulatory"/>
</dbReference>
<dbReference type="AlphaFoldDB" id="I3C890"/>
<evidence type="ECO:0000256" key="10">
    <source>
        <dbReference type="SAM" id="SignalP"/>
    </source>
</evidence>
<dbReference type="Pfam" id="PF07715">
    <property type="entry name" value="Plug"/>
    <property type="match status" value="1"/>
</dbReference>
<dbReference type="STRING" id="926559.JoomaDRAFT_2872"/>
<dbReference type="FunFam" id="2.170.130.10:FF:000003">
    <property type="entry name" value="SusC/RagA family TonB-linked outer membrane protein"/>
    <property type="match status" value="1"/>
</dbReference>
<feature type="domain" description="TonB-dependent receptor-like beta-barrel" evidence="11">
    <location>
        <begin position="443"/>
        <end position="805"/>
    </location>
</feature>
<evidence type="ECO:0000259" key="11">
    <source>
        <dbReference type="Pfam" id="PF00593"/>
    </source>
</evidence>
<dbReference type="eggNOG" id="COG1629">
    <property type="taxonomic scope" value="Bacteria"/>
</dbReference>
<dbReference type="InterPro" id="IPR012910">
    <property type="entry name" value="Plug_dom"/>
</dbReference>
<dbReference type="OrthoDB" id="9768177at2"/>
<feature type="chain" id="PRO_5003669337" evidence="10">
    <location>
        <begin position="23"/>
        <end position="1071"/>
    </location>
</feature>
<dbReference type="RefSeq" id="WP_008613606.1">
    <property type="nucleotide sequence ID" value="NZ_JH651379.1"/>
</dbReference>
<dbReference type="Proteomes" id="UP000004690">
    <property type="component" value="Unassembled WGS sequence"/>
</dbReference>
<dbReference type="Gene3D" id="2.60.40.1120">
    <property type="entry name" value="Carboxypeptidase-like, regulatory domain"/>
    <property type="match status" value="1"/>
</dbReference>
<dbReference type="Gene3D" id="2.170.130.10">
    <property type="entry name" value="TonB-dependent receptor, plug domain"/>
    <property type="match status" value="1"/>
</dbReference>
<evidence type="ECO:0000256" key="7">
    <source>
        <dbReference type="ARBA" id="ARBA00023237"/>
    </source>
</evidence>
<dbReference type="InterPro" id="IPR037066">
    <property type="entry name" value="Plug_dom_sf"/>
</dbReference>
<dbReference type="SUPFAM" id="SSF56935">
    <property type="entry name" value="Porins"/>
    <property type="match status" value="1"/>
</dbReference>
<dbReference type="GO" id="GO:0009279">
    <property type="term" value="C:cell outer membrane"/>
    <property type="evidence" value="ECO:0007669"/>
    <property type="project" value="UniProtKB-SubCell"/>
</dbReference>
<dbReference type="InterPro" id="IPR023997">
    <property type="entry name" value="TonB-dep_OMP_SusC/RagA_CS"/>
</dbReference>
<organism evidence="13 14">
    <name type="scientific">Galbibacter orientalis DSM 19592</name>
    <dbReference type="NCBI Taxonomy" id="926559"/>
    <lineage>
        <taxon>Bacteria</taxon>
        <taxon>Pseudomonadati</taxon>
        <taxon>Bacteroidota</taxon>
        <taxon>Flavobacteriia</taxon>
        <taxon>Flavobacteriales</taxon>
        <taxon>Flavobacteriaceae</taxon>
        <taxon>Galbibacter</taxon>
    </lineage>
</organism>
<dbReference type="InterPro" id="IPR039426">
    <property type="entry name" value="TonB-dep_rcpt-like"/>
</dbReference>
<evidence type="ECO:0000313" key="13">
    <source>
        <dbReference type="EMBL" id="EIJ39833.1"/>
    </source>
</evidence>
<keyword evidence="2 8" id="KW-0813">Transport</keyword>